<gene>
    <name evidence="2 4" type="ORF">P152DRAFT_171988</name>
</gene>
<dbReference type="Proteomes" id="UP000504638">
    <property type="component" value="Unplaced"/>
</dbReference>
<dbReference type="RefSeq" id="XP_033530814.1">
    <property type="nucleotide sequence ID" value="XM_033674100.1"/>
</dbReference>
<proteinExistence type="predicted"/>
<protein>
    <submittedName>
        <fullName evidence="2 4">Uncharacterized protein</fullName>
    </submittedName>
</protein>
<reference evidence="4" key="2">
    <citation type="submission" date="2020-04" db="EMBL/GenBank/DDBJ databases">
        <authorList>
            <consortium name="NCBI Genome Project"/>
        </authorList>
    </citation>
    <scope>NUCLEOTIDE SEQUENCE</scope>
    <source>
        <strain evidence="4">CBS 781.70</strain>
    </source>
</reference>
<accession>A0A6G1FTV0</accession>
<name>A0A6G1FTV0_9PEZI</name>
<dbReference type="EMBL" id="ML975175">
    <property type="protein sequence ID" value="KAF1809183.1"/>
    <property type="molecule type" value="Genomic_DNA"/>
</dbReference>
<evidence type="ECO:0000313" key="4">
    <source>
        <dbReference type="RefSeq" id="XP_033530814.1"/>
    </source>
</evidence>
<evidence type="ECO:0000313" key="2">
    <source>
        <dbReference type="EMBL" id="KAF1809183.1"/>
    </source>
</evidence>
<dbReference type="GeneID" id="54414670"/>
<feature type="region of interest" description="Disordered" evidence="1">
    <location>
        <begin position="90"/>
        <end position="130"/>
    </location>
</feature>
<evidence type="ECO:0000313" key="3">
    <source>
        <dbReference type="Proteomes" id="UP000504638"/>
    </source>
</evidence>
<reference evidence="2 4" key="1">
    <citation type="submission" date="2020-01" db="EMBL/GenBank/DDBJ databases">
        <authorList>
            <consortium name="DOE Joint Genome Institute"/>
            <person name="Haridas S."/>
            <person name="Albert R."/>
            <person name="Binder M."/>
            <person name="Bloem J."/>
            <person name="Labutti K."/>
            <person name="Salamov A."/>
            <person name="Andreopoulos B."/>
            <person name="Baker S.E."/>
            <person name="Barry K."/>
            <person name="Bills G."/>
            <person name="Bluhm B.H."/>
            <person name="Cannon C."/>
            <person name="Castanera R."/>
            <person name="Culley D.E."/>
            <person name="Daum C."/>
            <person name="Ezra D."/>
            <person name="Gonzalez J.B."/>
            <person name="Henrissat B."/>
            <person name="Kuo A."/>
            <person name="Liang C."/>
            <person name="Lipzen A."/>
            <person name="Lutzoni F."/>
            <person name="Magnuson J."/>
            <person name="Mondo S."/>
            <person name="Nolan M."/>
            <person name="Ohm R."/>
            <person name="Pangilinan J."/>
            <person name="Park H.-J."/>
            <person name="Ramirez L."/>
            <person name="Alfaro M."/>
            <person name="Sun H."/>
            <person name="Tritt A."/>
            <person name="Yoshinaga Y."/>
            <person name="Zwiers L.-H."/>
            <person name="Turgeon B.G."/>
            <person name="Goodwin S.B."/>
            <person name="Spatafora J.W."/>
            <person name="Crous P.W."/>
            <person name="Grigoriev I.V."/>
        </authorList>
    </citation>
    <scope>NUCLEOTIDE SEQUENCE</scope>
    <source>
        <strain evidence="2 4">CBS 781.70</strain>
    </source>
</reference>
<organism evidence="2">
    <name type="scientific">Eremomyces bilateralis CBS 781.70</name>
    <dbReference type="NCBI Taxonomy" id="1392243"/>
    <lineage>
        <taxon>Eukaryota</taxon>
        <taxon>Fungi</taxon>
        <taxon>Dikarya</taxon>
        <taxon>Ascomycota</taxon>
        <taxon>Pezizomycotina</taxon>
        <taxon>Dothideomycetes</taxon>
        <taxon>Dothideomycetes incertae sedis</taxon>
        <taxon>Eremomycetales</taxon>
        <taxon>Eremomycetaceae</taxon>
        <taxon>Eremomyces</taxon>
    </lineage>
</organism>
<reference evidence="4" key="3">
    <citation type="submission" date="2025-04" db="UniProtKB">
        <authorList>
            <consortium name="RefSeq"/>
        </authorList>
    </citation>
    <scope>IDENTIFICATION</scope>
    <source>
        <strain evidence="4">CBS 781.70</strain>
    </source>
</reference>
<evidence type="ECO:0000256" key="1">
    <source>
        <dbReference type="SAM" id="MobiDB-lite"/>
    </source>
</evidence>
<keyword evidence="3" id="KW-1185">Reference proteome</keyword>
<sequence>MACSCTRLPANECITNSPSTNLNGKRGLERKMMVKSRVLHTSSKMSLEEVSNRAVKDMDDNDRHIQISPGSRTKLASKSEPGFVKHTLYKVSPPEKSPVPHPWLSQSRSPLRPHRESSPGAQCSASSRDAKWSDFPPWMARRFCRAPLLSSVQNRQDVLSARVRGRNNILVPS</sequence>
<dbReference type="AlphaFoldDB" id="A0A6G1FTV0"/>